<dbReference type="InterPro" id="IPR023198">
    <property type="entry name" value="PGP-like_dom2"/>
</dbReference>
<dbReference type="Pfam" id="PF00702">
    <property type="entry name" value="Hydrolase"/>
    <property type="match status" value="1"/>
</dbReference>
<sequence length="224" mass="25976">MQFYIFAAISQTLFMENIKNIIFDYGNVIFSLSFASVQQAWNQLGIANPETFFGHKTQDEIFDKFDRGEVTAAQFREYVREKTNNPSLTDTQIDAAWNSILVGIAEGNHDLLLKLKDKYRTFLLSNINAIHFDYIMNYLKTDFGFDGNDHLFEKTYYSHLTGKRKPEPAIFEQVLRENNLNPEETLFIDDSPQHLESAKKLGIQTFLMTAPDTIQLFAKREHLI</sequence>
<reference evidence="1" key="1">
    <citation type="submission" date="2019-08" db="EMBL/GenBank/DDBJ databases">
        <title>Comparative genome analysis confer to the adaptation heavy metal polluted environment.</title>
        <authorList>
            <person name="Li Y."/>
        </authorList>
    </citation>
    <scope>NUCLEOTIDE SEQUENCE [LARGE SCALE GENOMIC DNA]</scope>
    <source>
        <strain evidence="1">P1</strain>
    </source>
</reference>
<dbReference type="AlphaFoldDB" id="A0A5C1HXF8"/>
<dbReference type="InterPro" id="IPR006439">
    <property type="entry name" value="HAD-SF_hydro_IA"/>
</dbReference>
<proteinExistence type="predicted"/>
<dbReference type="SFLD" id="SFLDS00003">
    <property type="entry name" value="Haloacid_Dehalogenase"/>
    <property type="match status" value="1"/>
</dbReference>
<dbReference type="OrthoDB" id="9797415at2"/>
<dbReference type="CDD" id="cd02603">
    <property type="entry name" value="HAD_sEH-N_like"/>
    <property type="match status" value="1"/>
</dbReference>
<evidence type="ECO:0000313" key="1">
    <source>
        <dbReference type="EMBL" id="QEM10542.1"/>
    </source>
</evidence>
<protein>
    <submittedName>
        <fullName evidence="1">HAD family phosphatase</fullName>
    </submittedName>
</protein>
<gene>
    <name evidence="1" type="ORF">DEO27_011065</name>
</gene>
<organism evidence="1 2">
    <name type="scientific">Mucilaginibacter rubeus</name>
    <dbReference type="NCBI Taxonomy" id="2027860"/>
    <lineage>
        <taxon>Bacteria</taxon>
        <taxon>Pseudomonadati</taxon>
        <taxon>Bacteroidota</taxon>
        <taxon>Sphingobacteriia</taxon>
        <taxon>Sphingobacteriales</taxon>
        <taxon>Sphingobacteriaceae</taxon>
        <taxon>Mucilaginibacter</taxon>
    </lineage>
</organism>
<keyword evidence="2" id="KW-1185">Reference proteome</keyword>
<dbReference type="NCBIfam" id="TIGR01509">
    <property type="entry name" value="HAD-SF-IA-v3"/>
    <property type="match status" value="1"/>
</dbReference>
<dbReference type="InterPro" id="IPR023214">
    <property type="entry name" value="HAD_sf"/>
</dbReference>
<dbReference type="PANTHER" id="PTHR43611">
    <property type="entry name" value="ALPHA-D-GLUCOSE 1-PHOSPHATE PHOSPHATASE"/>
    <property type="match status" value="1"/>
</dbReference>
<dbReference type="Gene3D" id="1.10.150.240">
    <property type="entry name" value="Putative phosphatase, domain 2"/>
    <property type="match status" value="1"/>
</dbReference>
<dbReference type="PANTHER" id="PTHR43611:SF3">
    <property type="entry name" value="FLAVIN MONONUCLEOTIDE HYDROLASE 1, CHLOROPLATIC"/>
    <property type="match status" value="1"/>
</dbReference>
<dbReference type="KEGG" id="mrub:DEO27_011065"/>
<dbReference type="Proteomes" id="UP000251402">
    <property type="component" value="Chromosome"/>
</dbReference>
<name>A0A5C1HXF8_9SPHI</name>
<evidence type="ECO:0000313" key="2">
    <source>
        <dbReference type="Proteomes" id="UP000251402"/>
    </source>
</evidence>
<dbReference type="InterPro" id="IPR036412">
    <property type="entry name" value="HAD-like_sf"/>
</dbReference>
<dbReference type="EMBL" id="CP043450">
    <property type="protein sequence ID" value="QEM10542.1"/>
    <property type="molecule type" value="Genomic_DNA"/>
</dbReference>
<dbReference type="SFLD" id="SFLDG01129">
    <property type="entry name" value="C1.5:_HAD__Beta-PGM__Phosphata"/>
    <property type="match status" value="1"/>
</dbReference>
<dbReference type="SUPFAM" id="SSF56784">
    <property type="entry name" value="HAD-like"/>
    <property type="match status" value="1"/>
</dbReference>
<dbReference type="Gene3D" id="3.40.50.1000">
    <property type="entry name" value="HAD superfamily/HAD-like"/>
    <property type="match status" value="1"/>
</dbReference>
<accession>A0A5C1HXF8</accession>